<dbReference type="SUPFAM" id="SSF55874">
    <property type="entry name" value="ATPase domain of HSP90 chaperone/DNA topoisomerase II/histidine kinase"/>
    <property type="match status" value="1"/>
</dbReference>
<dbReference type="Pfam" id="PF02518">
    <property type="entry name" value="HATPase_c"/>
    <property type="match status" value="1"/>
</dbReference>
<sequence length="770" mass="84349">MVGERDHPVDEERFRRLERDYNDATEQFVAMNEVLTALGRSSSDPDAVLDTVVESARRLCRCEAAQVYLIDGDQFVLSSSVGLSDEFVRYVDEHPFQRDRRTLIGRVTLDRKVQQIADVLSDPEYGRQDVQEIARYRTLVSAPMLLDDDVVGALSLWRSEVDPFDARAIALLEAFAAQAAIVVRNAHLVRELEQRSAELARRVEQLEALSDVGAVVSSSLVLDEVLQNIIMNAVRFSGCDGGSIMEYVEEERCFSVRSAYASSAELLRKLRGIRVELETTLVGRAALEGHPIAVADLDTVEHLDPHLKLLHDDGWRSVLAVPVLRGDRIIGALVVRRKRPGAFSEETVEFLETFASQSALAVWNAQLFRELETKTAELQVVSQHKSEFLASMSHELRTPLNAVIGFSEVLLERMFGELNERQDEYLRDILSSGRHLLQLLNDILDLSKVEAGRMELSTSRFSVRSVMEYGISMVRERAGLHGIAVTLEVDPAVDGIESDELRIKQVLVNLLSNAVKFTPDGGHVDVVARRDGDELAVTVTDDGPGIAPDDRERIFESFQQGRRGPQREEGTGLGLTLCRRIVTLLGGRMWLESELGAGSTFGFSVPMHRPAPSSPVAQDGDGHHLPVIVVVDDDRASLDLMTAYLDGLGVRVVLGRDGNEGIELIRAHAPAAVILDIRLPGMDGWSVLTTLRDDEATRDIPVVIVSILDERSRGLAHGAADYLVKPVGRDDLVGALRRVGAVGASGTGVDASTGPAADLPASTPPGRGAS</sequence>
<dbReference type="InterPro" id="IPR036097">
    <property type="entry name" value="HisK_dim/P_sf"/>
</dbReference>
<keyword evidence="7" id="KW-0547">Nucleotide-binding</keyword>
<keyword evidence="5 12" id="KW-0597">Phosphoprotein</keyword>
<dbReference type="GO" id="GO:0009927">
    <property type="term" value="F:histidine phosphotransfer kinase activity"/>
    <property type="evidence" value="ECO:0007669"/>
    <property type="project" value="TreeGrafter"/>
</dbReference>
<feature type="domain" description="Histidine kinase" evidence="14">
    <location>
        <begin position="391"/>
        <end position="609"/>
    </location>
</feature>
<comment type="catalytic activity">
    <reaction evidence="1">
        <text>ATP + protein L-histidine = ADP + protein N-phospho-L-histidine.</text>
        <dbReference type="EC" id="2.7.13.3"/>
    </reaction>
</comment>
<dbReference type="PROSITE" id="PS50110">
    <property type="entry name" value="RESPONSE_REGULATORY"/>
    <property type="match status" value="1"/>
</dbReference>
<evidence type="ECO:0000256" key="3">
    <source>
        <dbReference type="ARBA" id="ARBA00012438"/>
    </source>
</evidence>
<keyword evidence="19" id="KW-1185">Reference proteome</keyword>
<evidence type="ECO:0000259" key="15">
    <source>
        <dbReference type="PROSITE" id="PS50110"/>
    </source>
</evidence>
<dbReference type="FunFam" id="3.30.565.10:FF:000023">
    <property type="entry name" value="PAS domain-containing sensor histidine kinase"/>
    <property type="match status" value="1"/>
</dbReference>
<feature type="modified residue" description="4-aspartylphosphate" evidence="12">
    <location>
        <position position="676"/>
    </location>
</feature>
<dbReference type="SUPFAM" id="SSF47384">
    <property type="entry name" value="Homodimeric domain of signal transducing histidine kinase"/>
    <property type="match status" value="1"/>
</dbReference>
<dbReference type="PROSITE" id="PS50109">
    <property type="entry name" value="HIS_KIN"/>
    <property type="match status" value="1"/>
</dbReference>
<evidence type="ECO:0000256" key="5">
    <source>
        <dbReference type="ARBA" id="ARBA00022553"/>
    </source>
</evidence>
<dbReference type="CDD" id="cd16922">
    <property type="entry name" value="HATPase_EvgS-ArcB-TorS-like"/>
    <property type="match status" value="1"/>
</dbReference>
<keyword evidence="11" id="KW-0472">Membrane</keyword>
<dbReference type="InterPro" id="IPR036890">
    <property type="entry name" value="HATPase_C_sf"/>
</dbReference>
<dbReference type="EMBL" id="SODL02000002">
    <property type="protein sequence ID" value="MCP2367269.1"/>
    <property type="molecule type" value="Genomic_DNA"/>
</dbReference>
<keyword evidence="9" id="KW-0067">ATP-binding</keyword>
<dbReference type="SUPFAM" id="SSF55781">
    <property type="entry name" value="GAF domain-like"/>
    <property type="match status" value="2"/>
</dbReference>
<dbReference type="GO" id="GO:0000155">
    <property type="term" value="F:phosphorelay sensor kinase activity"/>
    <property type="evidence" value="ECO:0007669"/>
    <property type="project" value="InterPro"/>
</dbReference>
<evidence type="ECO:0000256" key="4">
    <source>
        <dbReference type="ARBA" id="ARBA00022475"/>
    </source>
</evidence>
<dbReference type="InterPro" id="IPR003018">
    <property type="entry name" value="GAF"/>
</dbReference>
<evidence type="ECO:0000256" key="11">
    <source>
        <dbReference type="ARBA" id="ARBA00023136"/>
    </source>
</evidence>
<dbReference type="CDD" id="cd00082">
    <property type="entry name" value="HisKA"/>
    <property type="match status" value="1"/>
</dbReference>
<dbReference type="GO" id="GO:0005886">
    <property type="term" value="C:plasma membrane"/>
    <property type="evidence" value="ECO:0007669"/>
    <property type="project" value="UniProtKB-SubCell"/>
</dbReference>
<dbReference type="EMBL" id="LT629755">
    <property type="protein sequence ID" value="SDT37146.1"/>
    <property type="molecule type" value="Genomic_DNA"/>
</dbReference>
<dbReference type="AlphaFoldDB" id="A0A1H1ZV69"/>
<feature type="region of interest" description="Disordered" evidence="13">
    <location>
        <begin position="747"/>
        <end position="770"/>
    </location>
</feature>
<dbReference type="InterPro" id="IPR011006">
    <property type="entry name" value="CheY-like_superfamily"/>
</dbReference>
<dbReference type="InterPro" id="IPR004358">
    <property type="entry name" value="Sig_transdc_His_kin-like_C"/>
</dbReference>
<reference evidence="16" key="3">
    <citation type="submission" date="2022-06" db="EMBL/GenBank/DDBJ databases">
        <title>Genomic Encyclopedia of Type Strains, Phase III (KMG-III): the genomes of soil and plant-associated and newly described type strains.</title>
        <authorList>
            <person name="Whitman W."/>
        </authorList>
    </citation>
    <scope>NUCLEOTIDE SEQUENCE</scope>
    <source>
        <strain evidence="16">CPCC 202695</strain>
    </source>
</reference>
<keyword evidence="4" id="KW-1003">Cell membrane</keyword>
<dbReference type="InterPro" id="IPR005467">
    <property type="entry name" value="His_kinase_dom"/>
</dbReference>
<dbReference type="PRINTS" id="PR00344">
    <property type="entry name" value="BCTRLSENSOR"/>
</dbReference>
<dbReference type="Pfam" id="PF00072">
    <property type="entry name" value="Response_reg"/>
    <property type="match status" value="1"/>
</dbReference>
<dbReference type="Proteomes" id="UP000199482">
    <property type="component" value="Chromosome I"/>
</dbReference>
<dbReference type="Pfam" id="PF00512">
    <property type="entry name" value="HisKA"/>
    <property type="match status" value="1"/>
</dbReference>
<dbReference type="OrthoDB" id="9757990at2"/>
<dbReference type="SMART" id="SM00387">
    <property type="entry name" value="HATPase_c"/>
    <property type="match status" value="1"/>
</dbReference>
<evidence type="ECO:0000256" key="2">
    <source>
        <dbReference type="ARBA" id="ARBA00004236"/>
    </source>
</evidence>
<dbReference type="SMART" id="SM00388">
    <property type="entry name" value="HisKA"/>
    <property type="match status" value="1"/>
</dbReference>
<dbReference type="SMART" id="SM00065">
    <property type="entry name" value="GAF"/>
    <property type="match status" value="2"/>
</dbReference>
<keyword evidence="8 16" id="KW-0418">Kinase</keyword>
<evidence type="ECO:0000256" key="8">
    <source>
        <dbReference type="ARBA" id="ARBA00022777"/>
    </source>
</evidence>
<evidence type="ECO:0000313" key="19">
    <source>
        <dbReference type="Proteomes" id="UP000893823"/>
    </source>
</evidence>
<reference evidence="17" key="1">
    <citation type="submission" date="2016-10" db="EMBL/GenBank/DDBJ databases">
        <authorList>
            <person name="de Groot N.N."/>
        </authorList>
    </citation>
    <scope>NUCLEOTIDE SEQUENCE [LARGE SCALE GENOMIC DNA]</scope>
    <source>
        <strain evidence="17">CPCC 202695</strain>
    </source>
</reference>
<gene>
    <name evidence="16" type="ORF">BCL57_001423</name>
    <name evidence="17" type="ORF">SAMN04489721_3347</name>
</gene>
<dbReference type="RefSeq" id="WP_092674924.1">
    <property type="nucleotide sequence ID" value="NZ_BMDN01000002.1"/>
</dbReference>
<dbReference type="GO" id="GO:0005524">
    <property type="term" value="F:ATP binding"/>
    <property type="evidence" value="ECO:0007669"/>
    <property type="project" value="UniProtKB-KW"/>
</dbReference>
<evidence type="ECO:0000313" key="18">
    <source>
        <dbReference type="Proteomes" id="UP000199482"/>
    </source>
</evidence>
<accession>A0A1H1ZV69</accession>
<dbReference type="InterPro" id="IPR003594">
    <property type="entry name" value="HATPase_dom"/>
</dbReference>
<organism evidence="17 18">
    <name type="scientific">Agromyces flavus</name>
    <dbReference type="NCBI Taxonomy" id="589382"/>
    <lineage>
        <taxon>Bacteria</taxon>
        <taxon>Bacillati</taxon>
        <taxon>Actinomycetota</taxon>
        <taxon>Actinomycetes</taxon>
        <taxon>Micrococcales</taxon>
        <taxon>Microbacteriaceae</taxon>
        <taxon>Agromyces</taxon>
    </lineage>
</organism>
<evidence type="ECO:0000256" key="7">
    <source>
        <dbReference type="ARBA" id="ARBA00022741"/>
    </source>
</evidence>
<evidence type="ECO:0000256" key="10">
    <source>
        <dbReference type="ARBA" id="ARBA00023012"/>
    </source>
</evidence>
<dbReference type="Proteomes" id="UP000893823">
    <property type="component" value="Unassembled WGS sequence"/>
</dbReference>
<dbReference type="Gene3D" id="1.10.287.130">
    <property type="match status" value="1"/>
</dbReference>
<evidence type="ECO:0000259" key="14">
    <source>
        <dbReference type="PROSITE" id="PS50109"/>
    </source>
</evidence>
<protein>
    <recommendedName>
        <fullName evidence="3">histidine kinase</fullName>
        <ecNumber evidence="3">2.7.13.3</ecNumber>
    </recommendedName>
</protein>
<keyword evidence="6" id="KW-0808">Transferase</keyword>
<dbReference type="Gene3D" id="3.30.565.10">
    <property type="entry name" value="Histidine kinase-like ATPase, C-terminal domain"/>
    <property type="match status" value="1"/>
</dbReference>
<name>A0A1H1ZV69_9MICO</name>
<dbReference type="FunFam" id="1.10.287.130:FF:000038">
    <property type="entry name" value="Sensory transduction histidine kinase"/>
    <property type="match status" value="1"/>
</dbReference>
<dbReference type="Gene3D" id="3.40.50.2300">
    <property type="match status" value="1"/>
</dbReference>
<dbReference type="Gene3D" id="3.30.450.40">
    <property type="match status" value="2"/>
</dbReference>
<evidence type="ECO:0000256" key="13">
    <source>
        <dbReference type="SAM" id="MobiDB-lite"/>
    </source>
</evidence>
<dbReference type="InterPro" id="IPR003661">
    <property type="entry name" value="HisK_dim/P_dom"/>
</dbReference>
<reference evidence="18" key="2">
    <citation type="submission" date="2016-10" db="EMBL/GenBank/DDBJ databases">
        <authorList>
            <person name="Varghese N."/>
            <person name="Submissions S."/>
        </authorList>
    </citation>
    <scope>NUCLEOTIDE SEQUENCE [LARGE SCALE GENOMIC DNA]</scope>
    <source>
        <strain evidence="18">CPCC 202695</strain>
    </source>
</reference>
<dbReference type="PANTHER" id="PTHR43047">
    <property type="entry name" value="TWO-COMPONENT HISTIDINE PROTEIN KINASE"/>
    <property type="match status" value="1"/>
</dbReference>
<dbReference type="PANTHER" id="PTHR43047:SF63">
    <property type="entry name" value="HISTIDINE KINASE"/>
    <property type="match status" value="1"/>
</dbReference>
<proteinExistence type="predicted"/>
<dbReference type="InterPro" id="IPR029016">
    <property type="entry name" value="GAF-like_dom_sf"/>
</dbReference>
<dbReference type="EC" id="2.7.13.3" evidence="3"/>
<evidence type="ECO:0000256" key="9">
    <source>
        <dbReference type="ARBA" id="ARBA00022840"/>
    </source>
</evidence>
<comment type="subcellular location">
    <subcellularLocation>
        <location evidence="2">Cell membrane</location>
    </subcellularLocation>
</comment>
<dbReference type="SUPFAM" id="SSF52172">
    <property type="entry name" value="CheY-like"/>
    <property type="match status" value="1"/>
</dbReference>
<dbReference type="STRING" id="589382.SAMN04489721_3347"/>
<evidence type="ECO:0000256" key="12">
    <source>
        <dbReference type="PROSITE-ProRule" id="PRU00169"/>
    </source>
</evidence>
<keyword evidence="10" id="KW-0902">Two-component regulatory system</keyword>
<evidence type="ECO:0000313" key="16">
    <source>
        <dbReference type="EMBL" id="MCP2367269.1"/>
    </source>
</evidence>
<evidence type="ECO:0000313" key="17">
    <source>
        <dbReference type="EMBL" id="SDT37146.1"/>
    </source>
</evidence>
<dbReference type="SMART" id="SM00448">
    <property type="entry name" value="REC"/>
    <property type="match status" value="1"/>
</dbReference>
<dbReference type="Pfam" id="PF13185">
    <property type="entry name" value="GAF_2"/>
    <property type="match status" value="2"/>
</dbReference>
<dbReference type="InterPro" id="IPR001789">
    <property type="entry name" value="Sig_transdc_resp-reg_receiver"/>
</dbReference>
<evidence type="ECO:0000256" key="1">
    <source>
        <dbReference type="ARBA" id="ARBA00000085"/>
    </source>
</evidence>
<feature type="domain" description="Response regulatory" evidence="15">
    <location>
        <begin position="627"/>
        <end position="740"/>
    </location>
</feature>
<evidence type="ECO:0000256" key="6">
    <source>
        <dbReference type="ARBA" id="ARBA00022679"/>
    </source>
</evidence>